<dbReference type="Gene3D" id="3.40.50.1240">
    <property type="entry name" value="Phosphoglycerate mutase-like"/>
    <property type="match status" value="1"/>
</dbReference>
<name>A0AAV9GFK8_9PEZI</name>
<dbReference type="AlphaFoldDB" id="A0AAV9GFK8"/>
<dbReference type="PANTHER" id="PTHR48100:SF1">
    <property type="entry name" value="HISTIDINE PHOSPHATASE FAMILY PROTEIN-RELATED"/>
    <property type="match status" value="1"/>
</dbReference>
<dbReference type="SMART" id="SM00855">
    <property type="entry name" value="PGAM"/>
    <property type="match status" value="1"/>
</dbReference>
<accession>A0AAV9GFK8</accession>
<comment type="caution">
    <text evidence="1">The sequence shown here is derived from an EMBL/GenBank/DDBJ whole genome shotgun (WGS) entry which is preliminary data.</text>
</comment>
<evidence type="ECO:0000313" key="1">
    <source>
        <dbReference type="EMBL" id="KAK4447248.1"/>
    </source>
</evidence>
<dbReference type="SUPFAM" id="SSF53254">
    <property type="entry name" value="Phosphoglycerate mutase-like"/>
    <property type="match status" value="1"/>
</dbReference>
<gene>
    <name evidence="1" type="ORF">QBC34DRAFT_486420</name>
</gene>
<dbReference type="PANTHER" id="PTHR48100">
    <property type="entry name" value="BROAD-SPECIFICITY PHOSPHATASE YOR283W-RELATED"/>
    <property type="match status" value="1"/>
</dbReference>
<protein>
    <submittedName>
        <fullName evidence="1">Histidine phosphatase superfamily</fullName>
    </submittedName>
</protein>
<keyword evidence="2" id="KW-1185">Reference proteome</keyword>
<reference evidence="1" key="1">
    <citation type="journal article" date="2023" name="Mol. Phylogenet. Evol.">
        <title>Genome-scale phylogeny and comparative genomics of the fungal order Sordariales.</title>
        <authorList>
            <person name="Hensen N."/>
            <person name="Bonometti L."/>
            <person name="Westerberg I."/>
            <person name="Brannstrom I.O."/>
            <person name="Guillou S."/>
            <person name="Cros-Aarteil S."/>
            <person name="Calhoun S."/>
            <person name="Haridas S."/>
            <person name="Kuo A."/>
            <person name="Mondo S."/>
            <person name="Pangilinan J."/>
            <person name="Riley R."/>
            <person name="LaButti K."/>
            <person name="Andreopoulos B."/>
            <person name="Lipzen A."/>
            <person name="Chen C."/>
            <person name="Yan M."/>
            <person name="Daum C."/>
            <person name="Ng V."/>
            <person name="Clum A."/>
            <person name="Steindorff A."/>
            <person name="Ohm R.A."/>
            <person name="Martin F."/>
            <person name="Silar P."/>
            <person name="Natvig D.O."/>
            <person name="Lalanne C."/>
            <person name="Gautier V."/>
            <person name="Ament-Velasquez S.L."/>
            <person name="Kruys A."/>
            <person name="Hutchinson M.I."/>
            <person name="Powell A.J."/>
            <person name="Barry K."/>
            <person name="Miller A.N."/>
            <person name="Grigoriev I.V."/>
            <person name="Debuchy R."/>
            <person name="Gladieux P."/>
            <person name="Hiltunen Thoren M."/>
            <person name="Johannesson H."/>
        </authorList>
    </citation>
    <scope>NUCLEOTIDE SEQUENCE</scope>
    <source>
        <strain evidence="1">PSN243</strain>
    </source>
</reference>
<reference evidence="1" key="2">
    <citation type="submission" date="2023-05" db="EMBL/GenBank/DDBJ databases">
        <authorList>
            <consortium name="Lawrence Berkeley National Laboratory"/>
            <person name="Steindorff A."/>
            <person name="Hensen N."/>
            <person name="Bonometti L."/>
            <person name="Westerberg I."/>
            <person name="Brannstrom I.O."/>
            <person name="Guillou S."/>
            <person name="Cros-Aarteil S."/>
            <person name="Calhoun S."/>
            <person name="Haridas S."/>
            <person name="Kuo A."/>
            <person name="Mondo S."/>
            <person name="Pangilinan J."/>
            <person name="Riley R."/>
            <person name="Labutti K."/>
            <person name="Andreopoulos B."/>
            <person name="Lipzen A."/>
            <person name="Chen C."/>
            <person name="Yanf M."/>
            <person name="Daum C."/>
            <person name="Ng V."/>
            <person name="Clum A."/>
            <person name="Ohm R."/>
            <person name="Martin F."/>
            <person name="Silar P."/>
            <person name="Natvig D."/>
            <person name="Lalanne C."/>
            <person name="Gautier V."/>
            <person name="Ament-Velasquez S.L."/>
            <person name="Kruys A."/>
            <person name="Hutchinson M.I."/>
            <person name="Powell A.J."/>
            <person name="Barry K."/>
            <person name="Miller A.N."/>
            <person name="Grigoriev I.V."/>
            <person name="Debuchy R."/>
            <person name="Gladieux P."/>
            <person name="Thoren M.H."/>
            <person name="Johannesson H."/>
        </authorList>
    </citation>
    <scope>NUCLEOTIDE SEQUENCE</scope>
    <source>
        <strain evidence="1">PSN243</strain>
    </source>
</reference>
<dbReference type="InterPro" id="IPR013078">
    <property type="entry name" value="His_Pase_superF_clade-1"/>
</dbReference>
<organism evidence="1 2">
    <name type="scientific">Podospora aff. communis PSN243</name>
    <dbReference type="NCBI Taxonomy" id="3040156"/>
    <lineage>
        <taxon>Eukaryota</taxon>
        <taxon>Fungi</taxon>
        <taxon>Dikarya</taxon>
        <taxon>Ascomycota</taxon>
        <taxon>Pezizomycotina</taxon>
        <taxon>Sordariomycetes</taxon>
        <taxon>Sordariomycetidae</taxon>
        <taxon>Sordariales</taxon>
        <taxon>Podosporaceae</taxon>
        <taxon>Podospora</taxon>
    </lineage>
</organism>
<dbReference type="Proteomes" id="UP001321760">
    <property type="component" value="Unassembled WGS sequence"/>
</dbReference>
<dbReference type="GO" id="GO:0005737">
    <property type="term" value="C:cytoplasm"/>
    <property type="evidence" value="ECO:0007669"/>
    <property type="project" value="TreeGrafter"/>
</dbReference>
<dbReference type="Pfam" id="PF00300">
    <property type="entry name" value="His_Phos_1"/>
    <property type="match status" value="1"/>
</dbReference>
<dbReference type="EMBL" id="MU865951">
    <property type="protein sequence ID" value="KAK4447248.1"/>
    <property type="molecule type" value="Genomic_DNA"/>
</dbReference>
<dbReference type="CDD" id="cd07067">
    <property type="entry name" value="HP_PGM_like"/>
    <property type="match status" value="1"/>
</dbReference>
<proteinExistence type="predicted"/>
<dbReference type="InterPro" id="IPR029033">
    <property type="entry name" value="His_PPase_superfam"/>
</dbReference>
<evidence type="ECO:0000313" key="2">
    <source>
        <dbReference type="Proteomes" id="UP001321760"/>
    </source>
</evidence>
<dbReference type="InterPro" id="IPR050275">
    <property type="entry name" value="PGM_Phosphatase"/>
</dbReference>
<sequence length="296" mass="33446">MAYKFTCDLSYFVDFPDAAKKCPKSRLITQPNLGLLETAFSDTTDPPSTSWDRFRTRIEELNHAGPPSVSFKLVYVVRHGLGVHNVVEAKVGRRAWDEYWSHLEGDGEISWVDAKLTEDGASKMRAVGAQWAEWTKTQCLPVPGTIYTSPLARCLETTKLVFSNVMGENGRNLAPVVKELLRERLTSHTCDKRSTRSWISQHYPGFILEPGFEEADILWQADRVETDWEHRARTQRVFEDIFDHAKSPIIALVTHSYTVSAILEVVGAPHFRVSEGTVFPLLVRAEKKDVVAGNRS</sequence>
<dbReference type="GO" id="GO:0016791">
    <property type="term" value="F:phosphatase activity"/>
    <property type="evidence" value="ECO:0007669"/>
    <property type="project" value="TreeGrafter"/>
</dbReference>